<reference evidence="5 6" key="1">
    <citation type="submission" date="2013-10" db="EMBL/GenBank/DDBJ databases">
        <authorList>
            <person name="Manrique M."/>
        </authorList>
    </citation>
    <scope>NUCLEOTIDE SEQUENCE [LARGE SCALE GENOMIC DNA]</scope>
    <source>
        <strain evidence="5 6">IM386</strain>
    </source>
</reference>
<evidence type="ECO:0000256" key="1">
    <source>
        <dbReference type="ARBA" id="ARBA00022737"/>
    </source>
</evidence>
<accession>A0AAV2W4G8</accession>
<dbReference type="Gene3D" id="3.40.50.300">
    <property type="entry name" value="P-loop containing nucleotide triphosphate hydrolases"/>
    <property type="match status" value="1"/>
</dbReference>
<dbReference type="InterPro" id="IPR003439">
    <property type="entry name" value="ABC_transporter-like_ATP-bd"/>
</dbReference>
<keyword evidence="2" id="KW-0547">Nucleotide-binding</keyword>
<sequence length="219" mass="24835">MRCDQFGFSGLIRPFDLELRYRDRVAVLGANGTGKSHFLKYIAYRHTHEAAADFGGWPLTGGLRLGAGVKPGWFSQFDDIPGLGDGTLLEILMHRGEHGSALTIEQAMPLLDRYRLIQVASHRYGSISGGQRARFQLLLLELQQCNLLLLDEPTDNLDVESAEALERLIQDFQGTVMAVTHDRWFAKKFVSFLVFLDDHTVRQTESFDWDDNHLTLRKT</sequence>
<evidence type="ECO:0000313" key="5">
    <source>
        <dbReference type="EMBL" id="CDI67786.1"/>
    </source>
</evidence>
<gene>
    <name evidence="5" type="ORF">BANIM336_01107</name>
</gene>
<evidence type="ECO:0000256" key="3">
    <source>
        <dbReference type="ARBA" id="ARBA00022840"/>
    </source>
</evidence>
<dbReference type="InterPro" id="IPR050611">
    <property type="entry name" value="ABCF"/>
</dbReference>
<dbReference type="PANTHER" id="PTHR19211:SF69">
    <property type="entry name" value="ATP-BINDING PROTEIN UUP"/>
    <property type="match status" value="1"/>
</dbReference>
<keyword evidence="1" id="KW-0677">Repeat</keyword>
<dbReference type="SUPFAM" id="SSF52540">
    <property type="entry name" value="P-loop containing nucleoside triphosphate hydrolases"/>
    <property type="match status" value="1"/>
</dbReference>
<dbReference type="PANTHER" id="PTHR19211">
    <property type="entry name" value="ATP-BINDING TRANSPORT PROTEIN-RELATED"/>
    <property type="match status" value="1"/>
</dbReference>
<reference evidence="5 6" key="2">
    <citation type="submission" date="2015-01" db="EMBL/GenBank/DDBJ databases">
        <title>Genome sequence of a Bifidobacterium animalis strain.</title>
        <authorList>
            <person name="Bogovic-Matijasic B."/>
            <person name="Hacin B."/>
            <person name="Citar M."/>
            <person name="Svigelj K."/>
            <person name="Stempelj M."/>
            <person name="Rogelj I."/>
        </authorList>
    </citation>
    <scope>NUCLEOTIDE SEQUENCE [LARGE SCALE GENOMIC DNA]</scope>
    <source>
        <strain evidence="5 6">IM386</strain>
    </source>
</reference>
<dbReference type="SMART" id="SM00382">
    <property type="entry name" value="AAA"/>
    <property type="match status" value="1"/>
</dbReference>
<dbReference type="GO" id="GO:0005524">
    <property type="term" value="F:ATP binding"/>
    <property type="evidence" value="ECO:0007669"/>
    <property type="project" value="UniProtKB-KW"/>
</dbReference>
<dbReference type="AlphaFoldDB" id="A0AAV2W4G8"/>
<dbReference type="InterPro" id="IPR027417">
    <property type="entry name" value="P-loop_NTPase"/>
</dbReference>
<keyword evidence="3" id="KW-0067">ATP-binding</keyword>
<dbReference type="GO" id="GO:0016887">
    <property type="term" value="F:ATP hydrolysis activity"/>
    <property type="evidence" value="ECO:0007669"/>
    <property type="project" value="InterPro"/>
</dbReference>
<evidence type="ECO:0000259" key="4">
    <source>
        <dbReference type="PROSITE" id="PS50893"/>
    </source>
</evidence>
<dbReference type="InterPro" id="IPR003593">
    <property type="entry name" value="AAA+_ATPase"/>
</dbReference>
<comment type="caution">
    <text evidence="5">The sequence shown here is derived from an EMBL/GenBank/DDBJ whole genome shotgun (WGS) entry which is preliminary data.</text>
</comment>
<dbReference type="PROSITE" id="PS50893">
    <property type="entry name" value="ABC_TRANSPORTER_2"/>
    <property type="match status" value="1"/>
</dbReference>
<protein>
    <submittedName>
        <fullName evidence="5">ABC transporter related protein</fullName>
    </submittedName>
</protein>
<dbReference type="Proteomes" id="UP000035645">
    <property type="component" value="Unassembled WGS sequence"/>
</dbReference>
<organism evidence="5 6">
    <name type="scientific">Bifidobacterium animalis subsp. animalis IM386</name>
    <dbReference type="NCBI Taxonomy" id="1402194"/>
    <lineage>
        <taxon>Bacteria</taxon>
        <taxon>Bacillati</taxon>
        <taxon>Actinomycetota</taxon>
        <taxon>Actinomycetes</taxon>
        <taxon>Bifidobacteriales</taxon>
        <taxon>Bifidobacteriaceae</taxon>
        <taxon>Bifidobacterium</taxon>
    </lineage>
</organism>
<feature type="domain" description="ABC transporter" evidence="4">
    <location>
        <begin position="1"/>
        <end position="219"/>
    </location>
</feature>
<evidence type="ECO:0000256" key="2">
    <source>
        <dbReference type="ARBA" id="ARBA00022741"/>
    </source>
</evidence>
<dbReference type="EMBL" id="CBUQ010000007">
    <property type="protein sequence ID" value="CDI67786.1"/>
    <property type="molecule type" value="Genomic_DNA"/>
</dbReference>
<name>A0AAV2W4G8_9BIFI</name>
<evidence type="ECO:0000313" key="6">
    <source>
        <dbReference type="Proteomes" id="UP000035645"/>
    </source>
</evidence>
<dbReference type="Pfam" id="PF00005">
    <property type="entry name" value="ABC_tran"/>
    <property type="match status" value="1"/>
</dbReference>
<proteinExistence type="predicted"/>